<dbReference type="SUPFAM" id="SSF52540">
    <property type="entry name" value="P-loop containing nucleoside triphosphate hydrolases"/>
    <property type="match status" value="1"/>
</dbReference>
<dbReference type="Gene3D" id="3.40.50.300">
    <property type="entry name" value="P-loop containing nucleotide triphosphate hydrolases"/>
    <property type="match status" value="1"/>
</dbReference>
<evidence type="ECO:0000313" key="2">
    <source>
        <dbReference type="EMBL" id="KAA6342216.1"/>
    </source>
</evidence>
<dbReference type="EMBL" id="SNRY01000339">
    <property type="protein sequence ID" value="KAA6342216.1"/>
    <property type="molecule type" value="Genomic_DNA"/>
</dbReference>
<reference evidence="2" key="1">
    <citation type="submission" date="2019-03" db="EMBL/GenBank/DDBJ databases">
        <title>Single cell metagenomics reveals metabolic interactions within the superorganism composed of flagellate Streblomastix strix and complex community of Bacteroidetes bacteria on its surface.</title>
        <authorList>
            <person name="Treitli S.C."/>
            <person name="Kolisko M."/>
            <person name="Husnik F."/>
            <person name="Keeling P."/>
            <person name="Hampl V."/>
        </authorList>
    </citation>
    <scope>NUCLEOTIDE SEQUENCE</scope>
    <source>
        <strain evidence="2">STM</strain>
    </source>
</reference>
<protein>
    <recommendedName>
        <fullName evidence="3">Mobilization protein</fullName>
    </recommendedName>
</protein>
<sequence length="380" mass="42736">MEKTTTNTPNAAVDVAELWQKSRLRITDEFAAPPVILRVDDSVIGTLGNFSASTGKAKSKKTFNVCAIVAAALTNGTVLSYTASLPEGKRKILYADTEQSEYHCKRVLKRILQLAELPTDVQPEPLEFLSLRRFNPKIRLAIIEEVIYRTEGLGLVIIDGIRDLAYDINSPSESTDLITKLMQWTDERQIHIHTVLHLNKGDDNTRGHLGTELNNKAETVLQITKDKFDKDISSVSSMFIRDIDFDPFAFRVNSLGLPEPVDNYQPKQAASQPKQAASQPKQAASQPKQAASQPKQAASQKGFDYNEVSEAKHREALQNLFAEAAQVSYGSLIGKLRESYASVGYSFGINKAKDLKRFLEYKRMILKDDKYYRYNPDFYY</sequence>
<dbReference type="AlphaFoldDB" id="A0A5J4S7V5"/>
<evidence type="ECO:0000256" key="1">
    <source>
        <dbReference type="SAM" id="MobiDB-lite"/>
    </source>
</evidence>
<dbReference type="Pfam" id="PF13481">
    <property type="entry name" value="AAA_25"/>
    <property type="match status" value="1"/>
</dbReference>
<feature type="compositionally biased region" description="Low complexity" evidence="1">
    <location>
        <begin position="265"/>
        <end position="301"/>
    </location>
</feature>
<gene>
    <name evidence="2" type="ORF">EZS27_010014</name>
</gene>
<accession>A0A5J4S7V5</accession>
<proteinExistence type="predicted"/>
<dbReference type="InterPro" id="IPR027417">
    <property type="entry name" value="P-loop_NTPase"/>
</dbReference>
<name>A0A5J4S7V5_9ZZZZ</name>
<comment type="caution">
    <text evidence="2">The sequence shown here is derived from an EMBL/GenBank/DDBJ whole genome shotgun (WGS) entry which is preliminary data.</text>
</comment>
<feature type="region of interest" description="Disordered" evidence="1">
    <location>
        <begin position="261"/>
        <end position="303"/>
    </location>
</feature>
<evidence type="ECO:0008006" key="3">
    <source>
        <dbReference type="Google" id="ProtNLM"/>
    </source>
</evidence>
<organism evidence="2">
    <name type="scientific">termite gut metagenome</name>
    <dbReference type="NCBI Taxonomy" id="433724"/>
    <lineage>
        <taxon>unclassified sequences</taxon>
        <taxon>metagenomes</taxon>
        <taxon>organismal metagenomes</taxon>
    </lineage>
</organism>